<dbReference type="STRING" id="1805034.AUJ59_00550"/>
<accession>A0A1J4RS67</accession>
<evidence type="ECO:0000256" key="1">
    <source>
        <dbReference type="ARBA" id="ARBA00006739"/>
    </source>
</evidence>
<feature type="domain" description="Glycosyltransferase 2-like" evidence="5">
    <location>
        <begin position="4"/>
        <end position="114"/>
    </location>
</feature>
<keyword evidence="2" id="KW-0328">Glycosyltransferase</keyword>
<organism evidence="6 7">
    <name type="scientific">Candidatus Beckwithbacteria bacterium CG1_02_47_37</name>
    <dbReference type="NCBI Taxonomy" id="1805034"/>
    <lineage>
        <taxon>Bacteria</taxon>
        <taxon>Candidatus Beckwithiibacteriota</taxon>
    </lineage>
</organism>
<sequence length="291" mass="32802">MKVSVVVTVLNEAGTIKPLLDSLLEQSLSPREIIVVDAGSTDGTVNIIKHYSITFRDRDRGTNRSKARNTGIKAAKNEIIAITDAGCVADKHWLERLVKPFKDKQVISVAGYYRPACAGRPVIKTPFQQAIAPFVAVMPDKFDPKTYLPSSRSLAFRKGVAWYPENLNYCEDLIFAQRLKAAGKMAVVAGAKVRWQMQTTWAGFFNQIYHYAQGDVRARYWPHLLKIATVWLRYVLFLTWPPLFLVYLFWPVIKLGHYTSTPGWKYLPLLQVTADLAVLTGSLSAIISKRI</sequence>
<dbReference type="Pfam" id="PF00535">
    <property type="entry name" value="Glycos_transf_2"/>
    <property type="match status" value="1"/>
</dbReference>
<feature type="transmembrane region" description="Helical" evidence="4">
    <location>
        <begin position="270"/>
        <end position="288"/>
    </location>
</feature>
<evidence type="ECO:0000256" key="3">
    <source>
        <dbReference type="ARBA" id="ARBA00022679"/>
    </source>
</evidence>
<dbReference type="Gene3D" id="3.90.550.10">
    <property type="entry name" value="Spore Coat Polysaccharide Biosynthesis Protein SpsA, Chain A"/>
    <property type="match status" value="1"/>
</dbReference>
<evidence type="ECO:0000256" key="4">
    <source>
        <dbReference type="SAM" id="Phobius"/>
    </source>
</evidence>
<protein>
    <recommendedName>
        <fullName evidence="5">Glycosyltransferase 2-like domain-containing protein</fullName>
    </recommendedName>
</protein>
<keyword evidence="4" id="KW-0472">Membrane</keyword>
<evidence type="ECO:0000259" key="5">
    <source>
        <dbReference type="Pfam" id="PF00535"/>
    </source>
</evidence>
<dbReference type="Proteomes" id="UP000183144">
    <property type="component" value="Unassembled WGS sequence"/>
</dbReference>
<dbReference type="EMBL" id="MNUI01000012">
    <property type="protein sequence ID" value="OIN89864.1"/>
    <property type="molecule type" value="Genomic_DNA"/>
</dbReference>
<comment type="caution">
    <text evidence="6">The sequence shown here is derived from an EMBL/GenBank/DDBJ whole genome shotgun (WGS) entry which is preliminary data.</text>
</comment>
<dbReference type="PANTHER" id="PTHR43630:SF1">
    <property type="entry name" value="POLY-BETA-1,6-N-ACETYL-D-GLUCOSAMINE SYNTHASE"/>
    <property type="match status" value="1"/>
</dbReference>
<evidence type="ECO:0000313" key="6">
    <source>
        <dbReference type="EMBL" id="OIN89864.1"/>
    </source>
</evidence>
<dbReference type="InterPro" id="IPR029044">
    <property type="entry name" value="Nucleotide-diphossugar_trans"/>
</dbReference>
<dbReference type="AlphaFoldDB" id="A0A1J4RS67"/>
<evidence type="ECO:0000256" key="2">
    <source>
        <dbReference type="ARBA" id="ARBA00022676"/>
    </source>
</evidence>
<dbReference type="InterPro" id="IPR001173">
    <property type="entry name" value="Glyco_trans_2-like"/>
</dbReference>
<feature type="transmembrane region" description="Helical" evidence="4">
    <location>
        <begin position="231"/>
        <end position="250"/>
    </location>
</feature>
<proteinExistence type="inferred from homology"/>
<reference evidence="6 7" key="1">
    <citation type="journal article" date="2016" name="Environ. Microbiol.">
        <title>Genomic resolution of a cold subsurface aquifer community provides metabolic insights for novel microbes adapted to high CO concentrations.</title>
        <authorList>
            <person name="Probst A.J."/>
            <person name="Castelle C.J."/>
            <person name="Singh A."/>
            <person name="Brown C.T."/>
            <person name="Anantharaman K."/>
            <person name="Sharon I."/>
            <person name="Hug L.A."/>
            <person name="Burstein D."/>
            <person name="Emerson J.B."/>
            <person name="Thomas B.C."/>
            <person name="Banfield J.F."/>
        </authorList>
    </citation>
    <scope>NUCLEOTIDE SEQUENCE [LARGE SCALE GENOMIC DNA]</scope>
    <source>
        <strain evidence="6">CG1_02_47_37</strain>
    </source>
</reference>
<dbReference type="GO" id="GO:0016757">
    <property type="term" value="F:glycosyltransferase activity"/>
    <property type="evidence" value="ECO:0007669"/>
    <property type="project" value="UniProtKB-KW"/>
</dbReference>
<dbReference type="SUPFAM" id="SSF53448">
    <property type="entry name" value="Nucleotide-diphospho-sugar transferases"/>
    <property type="match status" value="1"/>
</dbReference>
<keyword evidence="4" id="KW-0812">Transmembrane</keyword>
<name>A0A1J4RS67_9BACT</name>
<comment type="similarity">
    <text evidence="1">Belongs to the glycosyltransferase 2 family.</text>
</comment>
<dbReference type="PANTHER" id="PTHR43630">
    <property type="entry name" value="POLY-BETA-1,6-N-ACETYL-D-GLUCOSAMINE SYNTHASE"/>
    <property type="match status" value="1"/>
</dbReference>
<evidence type="ECO:0000313" key="7">
    <source>
        <dbReference type="Proteomes" id="UP000183144"/>
    </source>
</evidence>
<keyword evidence="3" id="KW-0808">Transferase</keyword>
<keyword evidence="4" id="KW-1133">Transmembrane helix</keyword>
<gene>
    <name evidence="6" type="ORF">AUJ59_00550</name>
</gene>